<evidence type="ECO:0000313" key="2">
    <source>
        <dbReference type="EMBL" id="KAJ7192199.1"/>
    </source>
</evidence>
<evidence type="ECO:0000313" key="3">
    <source>
        <dbReference type="Proteomes" id="UP001219525"/>
    </source>
</evidence>
<proteinExistence type="predicted"/>
<feature type="transmembrane region" description="Helical" evidence="1">
    <location>
        <begin position="49"/>
        <end position="72"/>
    </location>
</feature>
<feature type="transmembrane region" description="Helical" evidence="1">
    <location>
        <begin position="17"/>
        <end position="37"/>
    </location>
</feature>
<organism evidence="2 3">
    <name type="scientific">Mycena pura</name>
    <dbReference type="NCBI Taxonomy" id="153505"/>
    <lineage>
        <taxon>Eukaryota</taxon>
        <taxon>Fungi</taxon>
        <taxon>Dikarya</taxon>
        <taxon>Basidiomycota</taxon>
        <taxon>Agaricomycotina</taxon>
        <taxon>Agaricomycetes</taxon>
        <taxon>Agaricomycetidae</taxon>
        <taxon>Agaricales</taxon>
        <taxon>Marasmiineae</taxon>
        <taxon>Mycenaceae</taxon>
        <taxon>Mycena</taxon>
    </lineage>
</organism>
<feature type="transmembrane region" description="Helical" evidence="1">
    <location>
        <begin position="133"/>
        <end position="154"/>
    </location>
</feature>
<dbReference type="Proteomes" id="UP001219525">
    <property type="component" value="Unassembled WGS sequence"/>
</dbReference>
<sequence length="279" mass="30697">MSELFIDDSTITWANRALLSAAVILFYDFLLTVMSELELYRHFHEERKLIGGFLALRYLATLYQLLMVFAIIDNRPTYGLSYVGIIFWRVRVVNGIWIAVPLATLGLTPPIIDASVSNPSVFPACRALSAMPTARTTGASARIIIILPCLRAAFDAATSIALFFKLWRHIASMGALASKTVAFVLTEEVKDIILIFAIMAMEAVFAQIPSARTHARNFIVPFVDSITPILATRFMLELAERTARAEQSQHTSTRARAVSLTLVASEVPGALGDPPSSLH</sequence>
<gene>
    <name evidence="2" type="ORF">GGX14DRAFT_701437</name>
</gene>
<dbReference type="AlphaFoldDB" id="A0AAD6UT18"/>
<feature type="transmembrane region" description="Helical" evidence="1">
    <location>
        <begin position="92"/>
        <end position="112"/>
    </location>
</feature>
<keyword evidence="1" id="KW-1133">Transmembrane helix</keyword>
<dbReference type="EMBL" id="JARJCW010000123">
    <property type="protein sequence ID" value="KAJ7192199.1"/>
    <property type="molecule type" value="Genomic_DNA"/>
</dbReference>
<accession>A0AAD6UT18</accession>
<reference evidence="2" key="1">
    <citation type="submission" date="2023-03" db="EMBL/GenBank/DDBJ databases">
        <title>Massive genome expansion in bonnet fungi (Mycena s.s.) driven by repeated elements and novel gene families across ecological guilds.</title>
        <authorList>
            <consortium name="Lawrence Berkeley National Laboratory"/>
            <person name="Harder C.B."/>
            <person name="Miyauchi S."/>
            <person name="Viragh M."/>
            <person name="Kuo A."/>
            <person name="Thoen E."/>
            <person name="Andreopoulos B."/>
            <person name="Lu D."/>
            <person name="Skrede I."/>
            <person name="Drula E."/>
            <person name="Henrissat B."/>
            <person name="Morin E."/>
            <person name="Kohler A."/>
            <person name="Barry K."/>
            <person name="LaButti K."/>
            <person name="Morin E."/>
            <person name="Salamov A."/>
            <person name="Lipzen A."/>
            <person name="Mereny Z."/>
            <person name="Hegedus B."/>
            <person name="Baldrian P."/>
            <person name="Stursova M."/>
            <person name="Weitz H."/>
            <person name="Taylor A."/>
            <person name="Grigoriev I.V."/>
            <person name="Nagy L.G."/>
            <person name="Martin F."/>
            <person name="Kauserud H."/>
        </authorList>
    </citation>
    <scope>NUCLEOTIDE SEQUENCE</scope>
    <source>
        <strain evidence="2">9144</strain>
    </source>
</reference>
<comment type="caution">
    <text evidence="2">The sequence shown here is derived from an EMBL/GenBank/DDBJ whole genome shotgun (WGS) entry which is preliminary data.</text>
</comment>
<name>A0AAD6UT18_9AGAR</name>
<keyword evidence="3" id="KW-1185">Reference proteome</keyword>
<protein>
    <submittedName>
        <fullName evidence="2">Uncharacterized protein</fullName>
    </submittedName>
</protein>
<evidence type="ECO:0000256" key="1">
    <source>
        <dbReference type="SAM" id="Phobius"/>
    </source>
</evidence>
<feature type="non-terminal residue" evidence="2">
    <location>
        <position position="279"/>
    </location>
</feature>
<keyword evidence="1" id="KW-0812">Transmembrane</keyword>
<keyword evidence="1" id="KW-0472">Membrane</keyword>